<reference evidence="2" key="1">
    <citation type="submission" date="2021-01" db="EMBL/GenBank/DDBJ databases">
        <authorList>
            <person name="Corre E."/>
            <person name="Pelletier E."/>
            <person name="Niang G."/>
            <person name="Scheremetjew M."/>
            <person name="Finn R."/>
            <person name="Kale V."/>
            <person name="Holt S."/>
            <person name="Cochrane G."/>
            <person name="Meng A."/>
            <person name="Brown T."/>
            <person name="Cohen L."/>
        </authorList>
    </citation>
    <scope>NUCLEOTIDE SEQUENCE</scope>
    <source>
        <strain evidence="2">CCMP826</strain>
    </source>
</reference>
<feature type="chain" id="PRO_5031041019" evidence="1">
    <location>
        <begin position="25"/>
        <end position="194"/>
    </location>
</feature>
<proteinExistence type="predicted"/>
<dbReference type="AlphaFoldDB" id="A0A7S2MZT4"/>
<name>A0A7S2MZT4_9STRA</name>
<sequence length="194" mass="22015">MFFHRAYKTFCLLFLFMIPPIVAAFGLDEKVRMEDALSEEGIDFNGDIDFDDPELLAAMQMFLDMSQEEMEEVMKDLSAVLGDDPEALEAMEEVMKEIPNMKSTDEIQSILEGLQSEQAVKAATHNALDAIGKAEWTTIWERQDLILEAVIQSGKISPEDAATFKTDNKAWEAELKMIWEELQAESSKESKHEL</sequence>
<dbReference type="EMBL" id="HBGV01016968">
    <property type="protein sequence ID" value="CAD9512060.1"/>
    <property type="molecule type" value="Transcribed_RNA"/>
</dbReference>
<evidence type="ECO:0000313" key="2">
    <source>
        <dbReference type="EMBL" id="CAD9512060.1"/>
    </source>
</evidence>
<keyword evidence="1" id="KW-0732">Signal</keyword>
<gene>
    <name evidence="2" type="ORF">HTAM1171_LOCUS10409</name>
</gene>
<protein>
    <submittedName>
        <fullName evidence="2">Uncharacterized protein</fullName>
    </submittedName>
</protein>
<feature type="signal peptide" evidence="1">
    <location>
        <begin position="1"/>
        <end position="24"/>
    </location>
</feature>
<evidence type="ECO:0000256" key="1">
    <source>
        <dbReference type="SAM" id="SignalP"/>
    </source>
</evidence>
<accession>A0A7S2MZT4</accession>
<organism evidence="2">
    <name type="scientific">Helicotheca tamesis</name>
    <dbReference type="NCBI Taxonomy" id="374047"/>
    <lineage>
        <taxon>Eukaryota</taxon>
        <taxon>Sar</taxon>
        <taxon>Stramenopiles</taxon>
        <taxon>Ochrophyta</taxon>
        <taxon>Bacillariophyta</taxon>
        <taxon>Mediophyceae</taxon>
        <taxon>Lithodesmiophycidae</taxon>
        <taxon>Lithodesmiales</taxon>
        <taxon>Lithodesmiaceae</taxon>
        <taxon>Helicotheca</taxon>
    </lineage>
</organism>